<name>A0A1R3G6J0_COCAP</name>
<proteinExistence type="predicted"/>
<reference evidence="1 2" key="1">
    <citation type="submission" date="2013-09" db="EMBL/GenBank/DDBJ databases">
        <title>Corchorus capsularis genome sequencing.</title>
        <authorList>
            <person name="Alam M."/>
            <person name="Haque M.S."/>
            <person name="Islam M.S."/>
            <person name="Emdad E.M."/>
            <person name="Islam M.M."/>
            <person name="Ahmed B."/>
            <person name="Halim A."/>
            <person name="Hossen Q.M.M."/>
            <person name="Hossain M.Z."/>
            <person name="Ahmed R."/>
            <person name="Khan M.M."/>
            <person name="Islam R."/>
            <person name="Rashid M.M."/>
            <person name="Khan S.A."/>
            <person name="Rahman M.S."/>
            <person name="Alam M."/>
        </authorList>
    </citation>
    <scope>NUCLEOTIDE SEQUENCE [LARGE SCALE GENOMIC DNA]</scope>
    <source>
        <strain evidence="2">cv. CVL-1</strain>
        <tissue evidence="1">Whole seedling</tissue>
    </source>
</reference>
<sequence>MVQRRSNRSRLGPKASIRERIRRMVRSTKYAAMARKADLDDKGCIELLAKGYFHCRGSRLRVGCRKFSSHFLAASAIKAQIIK</sequence>
<dbReference type="Proteomes" id="UP000188268">
    <property type="component" value="Unassembled WGS sequence"/>
</dbReference>
<evidence type="ECO:0000313" key="1">
    <source>
        <dbReference type="EMBL" id="OMO53692.1"/>
    </source>
</evidence>
<evidence type="ECO:0000313" key="2">
    <source>
        <dbReference type="Proteomes" id="UP000188268"/>
    </source>
</evidence>
<dbReference type="EMBL" id="AWWV01015148">
    <property type="protein sequence ID" value="OMO53692.1"/>
    <property type="molecule type" value="Genomic_DNA"/>
</dbReference>
<comment type="caution">
    <text evidence="1">The sequence shown here is derived from an EMBL/GenBank/DDBJ whole genome shotgun (WGS) entry which is preliminary data.</text>
</comment>
<dbReference type="AlphaFoldDB" id="A0A1R3G6J0"/>
<gene>
    <name evidence="1" type="ORF">CCACVL1_28434</name>
</gene>
<accession>A0A1R3G6J0</accession>
<keyword evidence="2" id="KW-1185">Reference proteome</keyword>
<organism evidence="1 2">
    <name type="scientific">Corchorus capsularis</name>
    <name type="common">Jute</name>
    <dbReference type="NCBI Taxonomy" id="210143"/>
    <lineage>
        <taxon>Eukaryota</taxon>
        <taxon>Viridiplantae</taxon>
        <taxon>Streptophyta</taxon>
        <taxon>Embryophyta</taxon>
        <taxon>Tracheophyta</taxon>
        <taxon>Spermatophyta</taxon>
        <taxon>Magnoliopsida</taxon>
        <taxon>eudicotyledons</taxon>
        <taxon>Gunneridae</taxon>
        <taxon>Pentapetalae</taxon>
        <taxon>rosids</taxon>
        <taxon>malvids</taxon>
        <taxon>Malvales</taxon>
        <taxon>Malvaceae</taxon>
        <taxon>Grewioideae</taxon>
        <taxon>Apeibeae</taxon>
        <taxon>Corchorus</taxon>
    </lineage>
</organism>
<protein>
    <submittedName>
        <fullName evidence="1">Uncharacterized protein</fullName>
    </submittedName>
</protein>
<dbReference type="Gramene" id="OMO53692">
    <property type="protein sequence ID" value="OMO53692"/>
    <property type="gene ID" value="CCACVL1_28434"/>
</dbReference>